<dbReference type="InterPro" id="IPR039446">
    <property type="entry name" value="DauR-like"/>
</dbReference>
<dbReference type="GO" id="GO:0003677">
    <property type="term" value="F:DNA binding"/>
    <property type="evidence" value="ECO:0007669"/>
    <property type="project" value="UniProtKB-KW"/>
</dbReference>
<dbReference type="PANTHER" id="PTHR35568">
    <property type="entry name" value="TRANSCRIPTIONAL REGULATOR DAUR"/>
    <property type="match status" value="1"/>
</dbReference>
<dbReference type="RefSeq" id="WP_165814987.1">
    <property type="nucleotide sequence ID" value="NZ_BFFO01000015.1"/>
</dbReference>
<feature type="domain" description="YheO-like" evidence="1">
    <location>
        <begin position="5"/>
        <end position="120"/>
    </location>
</feature>
<evidence type="ECO:0000259" key="2">
    <source>
        <dbReference type="Pfam" id="PF13309"/>
    </source>
</evidence>
<keyword evidence="3" id="KW-0238">DNA-binding</keyword>
<feature type="domain" description="Transcriptional regulator DauR-like HTH" evidence="2">
    <location>
        <begin position="176"/>
        <end position="220"/>
    </location>
</feature>
<keyword evidence="4" id="KW-1185">Reference proteome</keyword>
<dbReference type="Pfam" id="PF13309">
    <property type="entry name" value="HTH_22"/>
    <property type="match status" value="1"/>
</dbReference>
<evidence type="ECO:0000313" key="4">
    <source>
        <dbReference type="Proteomes" id="UP000245021"/>
    </source>
</evidence>
<reference evidence="3 4" key="1">
    <citation type="journal article" date="2018" name="Genome Announc.">
        <title>Draft Genome Sequence of Lactococcus sp. Strain NtB2 (JCM 32569), Isolated from the Gut of the Higher Termite Nasutitermes takasagoensis.</title>
        <authorList>
            <person name="Noda S."/>
            <person name="Aihara C."/>
            <person name="Yuki M."/>
            <person name="Ohkuma M."/>
        </authorList>
    </citation>
    <scope>NUCLEOTIDE SEQUENCE [LARGE SCALE GENOMIC DNA]</scope>
    <source>
        <strain evidence="3 4">NtB2</strain>
    </source>
</reference>
<evidence type="ECO:0000313" key="3">
    <source>
        <dbReference type="EMBL" id="GBG97518.1"/>
    </source>
</evidence>
<gene>
    <name evidence="3" type="ORF">NtB2_01664</name>
</gene>
<comment type="caution">
    <text evidence="3">The sequence shown here is derived from an EMBL/GenBank/DDBJ whole genome shotgun (WGS) entry which is preliminary data.</text>
</comment>
<dbReference type="EMBL" id="BFFO01000015">
    <property type="protein sequence ID" value="GBG97518.1"/>
    <property type="molecule type" value="Genomic_DNA"/>
</dbReference>
<dbReference type="Pfam" id="PF08348">
    <property type="entry name" value="PAS_6"/>
    <property type="match status" value="1"/>
</dbReference>
<dbReference type="AlphaFoldDB" id="A0A2R5HKR7"/>
<dbReference type="InterPro" id="IPR013559">
    <property type="entry name" value="YheO"/>
</dbReference>
<accession>A0A2R5HKR7</accession>
<dbReference type="PANTHER" id="PTHR35568:SF1">
    <property type="entry name" value="TRANSCRIPTIONAL REGULATOR DAUR"/>
    <property type="match status" value="1"/>
</dbReference>
<organism evidence="3 4">
    <name type="scientific">Lactococcus termiticola</name>
    <dbReference type="NCBI Taxonomy" id="2169526"/>
    <lineage>
        <taxon>Bacteria</taxon>
        <taxon>Bacillati</taxon>
        <taxon>Bacillota</taxon>
        <taxon>Bacilli</taxon>
        <taxon>Lactobacillales</taxon>
        <taxon>Streptococcaceae</taxon>
        <taxon>Lactococcus</taxon>
    </lineage>
</organism>
<name>A0A2R5HKR7_9LACT</name>
<dbReference type="InterPro" id="IPR039445">
    <property type="entry name" value="DauR-like_HTH"/>
</dbReference>
<dbReference type="Proteomes" id="UP000245021">
    <property type="component" value="Unassembled WGS sequence"/>
</dbReference>
<proteinExistence type="predicted"/>
<sequence>MGHKLEQYFPFVDFLSQIFGECTEVVLHEISIDKSGYKSSVVYIKNSISGRKLGSPGTDFLMRIISSKQYQKTDFLVNYASKSMNGAFLNASSFFIKDSKGDLIGMLCINTDKTSLKSLEQSLESMLGLIRPFVNPGAKKQLASEPAVNENLYLSIENFIDQAFFEVLGVSSNKEMKLTKEQRLKIMQELYSKGFFDLKDSVSKIAAYFNMAEVSIYKYLQEIKNMG</sequence>
<evidence type="ECO:0000259" key="1">
    <source>
        <dbReference type="Pfam" id="PF08348"/>
    </source>
</evidence>
<protein>
    <submittedName>
        <fullName evidence="3">DNA-binding protein</fullName>
    </submittedName>
</protein>